<evidence type="ECO:0000313" key="9">
    <source>
        <dbReference type="Proteomes" id="UP000565521"/>
    </source>
</evidence>
<dbReference type="Proteomes" id="UP000565521">
    <property type="component" value="Unassembled WGS sequence"/>
</dbReference>
<dbReference type="AlphaFoldDB" id="A0A7Y7U443"/>
<name>A0A7Y7U443_9BACT</name>
<dbReference type="PANTHER" id="PTHR33452:SF1">
    <property type="entry name" value="INNER MEMBRANE PROTEIN YPHA-RELATED"/>
    <property type="match status" value="1"/>
</dbReference>
<evidence type="ECO:0000256" key="1">
    <source>
        <dbReference type="ARBA" id="ARBA00004651"/>
    </source>
</evidence>
<gene>
    <name evidence="8" type="ORF">HW554_03550</name>
</gene>
<sequence length="145" mass="15695">MRFRSLLATPPDPAILLIRLAVGVVFLSEGIQKFLFPAERGAGRFAKIGLPLPEFLGAFVGTFEIVCGLLVLLGLFTRLASGPLLLIMLTAIASTKVELLADKGFWGMLHDSRTDWAMLLGSAFLLMKGGGKWSVDERLAGGRYD</sequence>
<accession>A0A7Y7U443</accession>
<feature type="transmembrane region" description="Helical" evidence="7">
    <location>
        <begin position="14"/>
        <end position="35"/>
    </location>
</feature>
<feature type="transmembrane region" description="Helical" evidence="7">
    <location>
        <begin position="82"/>
        <end position="101"/>
    </location>
</feature>
<comment type="caution">
    <text evidence="8">The sequence shown here is derived from an EMBL/GenBank/DDBJ whole genome shotgun (WGS) entry which is preliminary data.</text>
</comment>
<keyword evidence="9" id="KW-1185">Reference proteome</keyword>
<dbReference type="Pfam" id="PF07681">
    <property type="entry name" value="DoxX"/>
    <property type="match status" value="1"/>
</dbReference>
<dbReference type="PANTHER" id="PTHR33452">
    <property type="entry name" value="OXIDOREDUCTASE CATD-RELATED"/>
    <property type="match status" value="1"/>
</dbReference>
<dbReference type="InterPro" id="IPR032808">
    <property type="entry name" value="DoxX"/>
</dbReference>
<keyword evidence="6 7" id="KW-0472">Membrane</keyword>
<evidence type="ECO:0000313" key="8">
    <source>
        <dbReference type="EMBL" id="NVO30271.1"/>
    </source>
</evidence>
<comment type="similarity">
    <text evidence="2">Belongs to the DoxX family.</text>
</comment>
<evidence type="ECO:0000256" key="5">
    <source>
        <dbReference type="ARBA" id="ARBA00022989"/>
    </source>
</evidence>
<comment type="subcellular location">
    <subcellularLocation>
        <location evidence="1">Cell membrane</location>
        <topology evidence="1">Multi-pass membrane protein</topology>
    </subcellularLocation>
</comment>
<evidence type="ECO:0000256" key="7">
    <source>
        <dbReference type="SAM" id="Phobius"/>
    </source>
</evidence>
<evidence type="ECO:0000256" key="3">
    <source>
        <dbReference type="ARBA" id="ARBA00022475"/>
    </source>
</evidence>
<keyword evidence="4 7" id="KW-0812">Transmembrane</keyword>
<proteinExistence type="inferred from homology"/>
<evidence type="ECO:0000256" key="4">
    <source>
        <dbReference type="ARBA" id="ARBA00022692"/>
    </source>
</evidence>
<feature type="transmembrane region" description="Helical" evidence="7">
    <location>
        <begin position="55"/>
        <end position="76"/>
    </location>
</feature>
<dbReference type="InterPro" id="IPR051907">
    <property type="entry name" value="DoxX-like_oxidoreductase"/>
</dbReference>
<dbReference type="EMBL" id="JABKAU010000004">
    <property type="protein sequence ID" value="NVO30271.1"/>
    <property type="molecule type" value="Genomic_DNA"/>
</dbReference>
<protein>
    <submittedName>
        <fullName evidence="8">DoxX family protein</fullName>
    </submittedName>
</protein>
<dbReference type="RefSeq" id="WP_176906970.1">
    <property type="nucleotide sequence ID" value="NZ_JABKAU010000004.1"/>
</dbReference>
<keyword evidence="5 7" id="KW-1133">Transmembrane helix</keyword>
<evidence type="ECO:0000256" key="6">
    <source>
        <dbReference type="ARBA" id="ARBA00023136"/>
    </source>
</evidence>
<reference evidence="8 9" key="1">
    <citation type="submission" date="2020-05" db="EMBL/GenBank/DDBJ databases">
        <title>Hymenobacter terrestris sp. nov. and Hymenobacter lapidiphilus sp. nov., isolated from regoliths in Antarctica.</title>
        <authorList>
            <person name="Sedlacek I."/>
            <person name="Pantucek R."/>
            <person name="Zeman M."/>
            <person name="Holochova P."/>
            <person name="Kralova S."/>
            <person name="Stankova E."/>
            <person name="Sedo O."/>
            <person name="Micenkova L."/>
            <person name="Svec P."/>
            <person name="Gupta V."/>
            <person name="Sood U."/>
            <person name="Korpole U.S."/>
            <person name="Lal R."/>
        </authorList>
    </citation>
    <scope>NUCLEOTIDE SEQUENCE [LARGE SCALE GENOMIC DNA]</scope>
    <source>
        <strain evidence="8 9">P5342</strain>
    </source>
</reference>
<dbReference type="GO" id="GO:0005886">
    <property type="term" value="C:plasma membrane"/>
    <property type="evidence" value="ECO:0007669"/>
    <property type="project" value="UniProtKB-SubCell"/>
</dbReference>
<keyword evidence="3" id="KW-1003">Cell membrane</keyword>
<evidence type="ECO:0000256" key="2">
    <source>
        <dbReference type="ARBA" id="ARBA00006679"/>
    </source>
</evidence>
<organism evidence="8 9">
    <name type="scientific">Hymenobacter lapidiphilus</name>
    <dbReference type="NCBI Taxonomy" id="2608003"/>
    <lineage>
        <taxon>Bacteria</taxon>
        <taxon>Pseudomonadati</taxon>
        <taxon>Bacteroidota</taxon>
        <taxon>Cytophagia</taxon>
        <taxon>Cytophagales</taxon>
        <taxon>Hymenobacteraceae</taxon>
        <taxon>Hymenobacter</taxon>
    </lineage>
</organism>